<dbReference type="AlphaFoldDB" id="A0AAV8RRI0"/>
<dbReference type="EMBL" id="JAQQAF010000002">
    <property type="protein sequence ID" value="KAJ8504763.1"/>
    <property type="molecule type" value="Genomic_DNA"/>
</dbReference>
<protein>
    <submittedName>
        <fullName evidence="2">Uncharacterized protein</fullName>
    </submittedName>
</protein>
<feature type="compositionally biased region" description="Basic and acidic residues" evidence="1">
    <location>
        <begin position="84"/>
        <end position="93"/>
    </location>
</feature>
<reference evidence="2 3" key="1">
    <citation type="submission" date="2022-12" db="EMBL/GenBank/DDBJ databases">
        <title>Chromosome-scale assembly of the Ensete ventricosum genome.</title>
        <authorList>
            <person name="Dussert Y."/>
            <person name="Stocks J."/>
            <person name="Wendawek A."/>
            <person name="Woldeyes F."/>
            <person name="Nichols R.A."/>
            <person name="Borrell J.S."/>
        </authorList>
    </citation>
    <scope>NUCLEOTIDE SEQUENCE [LARGE SCALE GENOMIC DNA]</scope>
    <source>
        <strain evidence="3">cv. Maze</strain>
        <tissue evidence="2">Seeds</tissue>
    </source>
</reference>
<name>A0AAV8RRI0_ENSVE</name>
<keyword evidence="3" id="KW-1185">Reference proteome</keyword>
<proteinExistence type="predicted"/>
<evidence type="ECO:0000256" key="1">
    <source>
        <dbReference type="SAM" id="MobiDB-lite"/>
    </source>
</evidence>
<gene>
    <name evidence="2" type="ORF">OPV22_005649</name>
</gene>
<accession>A0AAV8RRI0</accession>
<sequence length="132" mass="15287">MKRETHWKKSNKESRSEYCHGFVASHLIHFRPVRSLNGISSEKLEAQQRRFPEADDTPDRRHKLMEEIFQEDAAAGGGDCNNSKTEDDVDPSRSDLYLIRPDTVASICQWHMHLILIVKTMVPQLVERAKNE</sequence>
<organism evidence="2 3">
    <name type="scientific">Ensete ventricosum</name>
    <name type="common">Abyssinian banana</name>
    <name type="synonym">Musa ensete</name>
    <dbReference type="NCBI Taxonomy" id="4639"/>
    <lineage>
        <taxon>Eukaryota</taxon>
        <taxon>Viridiplantae</taxon>
        <taxon>Streptophyta</taxon>
        <taxon>Embryophyta</taxon>
        <taxon>Tracheophyta</taxon>
        <taxon>Spermatophyta</taxon>
        <taxon>Magnoliopsida</taxon>
        <taxon>Liliopsida</taxon>
        <taxon>Zingiberales</taxon>
        <taxon>Musaceae</taxon>
        <taxon>Ensete</taxon>
    </lineage>
</organism>
<comment type="caution">
    <text evidence="2">The sequence shown here is derived from an EMBL/GenBank/DDBJ whole genome shotgun (WGS) entry which is preliminary data.</text>
</comment>
<evidence type="ECO:0000313" key="2">
    <source>
        <dbReference type="EMBL" id="KAJ8504763.1"/>
    </source>
</evidence>
<dbReference type="Proteomes" id="UP001222027">
    <property type="component" value="Unassembled WGS sequence"/>
</dbReference>
<evidence type="ECO:0000313" key="3">
    <source>
        <dbReference type="Proteomes" id="UP001222027"/>
    </source>
</evidence>
<feature type="region of interest" description="Disordered" evidence="1">
    <location>
        <begin position="72"/>
        <end position="93"/>
    </location>
</feature>